<proteinExistence type="predicted"/>
<feature type="region of interest" description="Disordered" evidence="1">
    <location>
        <begin position="80"/>
        <end position="103"/>
    </location>
</feature>
<reference evidence="2" key="1">
    <citation type="submission" date="2017-05" db="UniProtKB">
        <authorList>
            <consortium name="EnsemblMetazoa"/>
        </authorList>
    </citation>
    <scope>IDENTIFICATION</scope>
</reference>
<dbReference type="AlphaFoldDB" id="A0A1X7UUE8"/>
<accession>A0A1X7UUE8</accession>
<sequence length="103" mass="11969">MVKSKAGIAYKISKKFKIAYAKSYSMKFHALNPGYVLQKSENWYNKKKDAKISKSICYSKNANPVPKKIKLLNYLRATYSNDPQQKQQQSRDSYQKKSEPPNK</sequence>
<dbReference type="EnsemblMetazoa" id="Aqu2.1.31291_001">
    <property type="protein sequence ID" value="Aqu2.1.31291_001"/>
    <property type="gene ID" value="Aqu2.1.31291"/>
</dbReference>
<feature type="compositionally biased region" description="Basic and acidic residues" evidence="1">
    <location>
        <begin position="93"/>
        <end position="103"/>
    </location>
</feature>
<name>A0A1X7UUE8_AMPQE</name>
<evidence type="ECO:0000313" key="2">
    <source>
        <dbReference type="EnsemblMetazoa" id="Aqu2.1.31291_001"/>
    </source>
</evidence>
<evidence type="ECO:0000256" key="1">
    <source>
        <dbReference type="SAM" id="MobiDB-lite"/>
    </source>
</evidence>
<protein>
    <submittedName>
        <fullName evidence="2">Uncharacterized protein</fullName>
    </submittedName>
</protein>
<dbReference type="InParanoid" id="A0A1X7UUE8"/>
<organism evidence="2">
    <name type="scientific">Amphimedon queenslandica</name>
    <name type="common">Sponge</name>
    <dbReference type="NCBI Taxonomy" id="400682"/>
    <lineage>
        <taxon>Eukaryota</taxon>
        <taxon>Metazoa</taxon>
        <taxon>Porifera</taxon>
        <taxon>Demospongiae</taxon>
        <taxon>Heteroscleromorpha</taxon>
        <taxon>Haplosclerida</taxon>
        <taxon>Niphatidae</taxon>
        <taxon>Amphimedon</taxon>
    </lineage>
</organism>